<protein>
    <submittedName>
        <fullName evidence="2">Uncharacterized protein</fullName>
    </submittedName>
</protein>
<keyword evidence="3" id="KW-1185">Reference proteome</keyword>
<keyword evidence="1" id="KW-1133">Transmembrane helix</keyword>
<evidence type="ECO:0000313" key="3">
    <source>
        <dbReference type="Proteomes" id="UP001431783"/>
    </source>
</evidence>
<organism evidence="2 3">
    <name type="scientific">Henosepilachna vigintioctopunctata</name>
    <dbReference type="NCBI Taxonomy" id="420089"/>
    <lineage>
        <taxon>Eukaryota</taxon>
        <taxon>Metazoa</taxon>
        <taxon>Ecdysozoa</taxon>
        <taxon>Arthropoda</taxon>
        <taxon>Hexapoda</taxon>
        <taxon>Insecta</taxon>
        <taxon>Pterygota</taxon>
        <taxon>Neoptera</taxon>
        <taxon>Endopterygota</taxon>
        <taxon>Coleoptera</taxon>
        <taxon>Polyphaga</taxon>
        <taxon>Cucujiformia</taxon>
        <taxon>Coccinelloidea</taxon>
        <taxon>Coccinellidae</taxon>
        <taxon>Epilachninae</taxon>
        <taxon>Epilachnini</taxon>
        <taxon>Henosepilachna</taxon>
    </lineage>
</organism>
<keyword evidence="1" id="KW-0812">Transmembrane</keyword>
<evidence type="ECO:0000256" key="1">
    <source>
        <dbReference type="SAM" id="Phobius"/>
    </source>
</evidence>
<reference evidence="2 3" key="1">
    <citation type="submission" date="2023-03" db="EMBL/GenBank/DDBJ databases">
        <title>Genome insight into feeding habits of ladybird beetles.</title>
        <authorList>
            <person name="Li H.-S."/>
            <person name="Huang Y.-H."/>
            <person name="Pang H."/>
        </authorList>
    </citation>
    <scope>NUCLEOTIDE SEQUENCE [LARGE SCALE GENOMIC DNA]</scope>
    <source>
        <strain evidence="2">SYSU_2023b</strain>
        <tissue evidence="2">Whole body</tissue>
    </source>
</reference>
<evidence type="ECO:0000313" key="2">
    <source>
        <dbReference type="EMBL" id="KAK9888271.1"/>
    </source>
</evidence>
<keyword evidence="1" id="KW-0472">Membrane</keyword>
<proteinExistence type="predicted"/>
<dbReference type="EMBL" id="JARQZJ010000121">
    <property type="protein sequence ID" value="KAK9888271.1"/>
    <property type="molecule type" value="Genomic_DNA"/>
</dbReference>
<feature type="transmembrane region" description="Helical" evidence="1">
    <location>
        <begin position="57"/>
        <end position="78"/>
    </location>
</feature>
<sequence>MNSNMKTEEKYPLLYLIVDKDSGAPHNNRKFFERRSGITAGASNVLEQWPGYLSSCWFSSMVSILALGSMFILLVTALSTYRFHRIPRCIVGDNPLLDNSTIHLVHGPEVWNQHQLDMIEKIIQVFPNHRIHLILIKRQLSSDLFNEIGTSKIEDLTSMQISTVNTSPSRKLLALPEDPVEKTNGIFGKEDAATDANDSLFGWPFFDPRDFINSFLKKSVRRPVRNRHTTVRPLKITNIAALLLKYPSIFVEILTFEEAFQKSPLYLTWHNLNDETKIFALRTLQLWQYGGLSFDLIQTKNMSEAYSMTTENIVISTENYKSIEINSTETKDTQQETHEKDAERHNYVDSLLYLGYSNFRMIPGGIVTLAENGCHMETKSACHSFFGEILSNLKSATMYTSPEDTIKEALKYFLKPPHRNYRTTLT</sequence>
<dbReference type="AlphaFoldDB" id="A0AAW1V7W0"/>
<dbReference type="Proteomes" id="UP001431783">
    <property type="component" value="Unassembled WGS sequence"/>
</dbReference>
<gene>
    <name evidence="2" type="ORF">WA026_000534</name>
</gene>
<comment type="caution">
    <text evidence="2">The sequence shown here is derived from an EMBL/GenBank/DDBJ whole genome shotgun (WGS) entry which is preliminary data.</text>
</comment>
<accession>A0AAW1V7W0</accession>
<name>A0AAW1V7W0_9CUCU</name>